<dbReference type="InterPro" id="IPR013149">
    <property type="entry name" value="ADH-like_C"/>
</dbReference>
<evidence type="ECO:0000259" key="9">
    <source>
        <dbReference type="SMART" id="SM00829"/>
    </source>
</evidence>
<dbReference type="GO" id="GO:0003939">
    <property type="term" value="F:L-iditol 2-dehydrogenase (NAD+) activity"/>
    <property type="evidence" value="ECO:0007669"/>
    <property type="project" value="TreeGrafter"/>
</dbReference>
<dbReference type="GO" id="GO:0006062">
    <property type="term" value="P:sorbitol catabolic process"/>
    <property type="evidence" value="ECO:0007669"/>
    <property type="project" value="TreeGrafter"/>
</dbReference>
<dbReference type="GO" id="GO:0046872">
    <property type="term" value="F:metal ion binding"/>
    <property type="evidence" value="ECO:0007669"/>
    <property type="project" value="UniProtKB-KW"/>
</dbReference>
<dbReference type="SMART" id="SM00829">
    <property type="entry name" value="PKS_ER"/>
    <property type="match status" value="1"/>
</dbReference>
<keyword evidence="5" id="KW-0560">Oxidoreductase</keyword>
<dbReference type="Pfam" id="PF00107">
    <property type="entry name" value="ADH_zinc_N"/>
    <property type="match status" value="1"/>
</dbReference>
<dbReference type="InterPro" id="IPR020843">
    <property type="entry name" value="ER"/>
</dbReference>
<keyword evidence="11" id="KW-1185">Reference proteome</keyword>
<dbReference type="Pfam" id="PF08240">
    <property type="entry name" value="ADH_N"/>
    <property type="match status" value="1"/>
</dbReference>
<gene>
    <name evidence="10" type="ORF">RRG08_017093</name>
</gene>
<dbReference type="SUPFAM" id="SSF51735">
    <property type="entry name" value="NAD(P)-binding Rossmann-fold domains"/>
    <property type="match status" value="1"/>
</dbReference>
<dbReference type="InterPro" id="IPR011032">
    <property type="entry name" value="GroES-like_sf"/>
</dbReference>
<proteinExistence type="inferred from homology"/>
<keyword evidence="3" id="KW-0479">Metal-binding</keyword>
<dbReference type="SUPFAM" id="SSF50129">
    <property type="entry name" value="GroES-like"/>
    <property type="match status" value="1"/>
</dbReference>
<comment type="caution">
    <text evidence="10">The sequence shown here is derived from an EMBL/GenBank/DDBJ whole genome shotgun (WGS) entry which is preliminary data.</text>
</comment>
<dbReference type="CDD" id="cd05285">
    <property type="entry name" value="sorbitol_DH"/>
    <property type="match status" value="1"/>
</dbReference>
<evidence type="ECO:0000256" key="5">
    <source>
        <dbReference type="ARBA" id="ARBA00023002"/>
    </source>
</evidence>
<evidence type="ECO:0000256" key="1">
    <source>
        <dbReference type="ARBA" id="ARBA00001947"/>
    </source>
</evidence>
<keyword evidence="6" id="KW-0520">NAD</keyword>
<organism evidence="10 11">
    <name type="scientific">Elysia crispata</name>
    <name type="common">lettuce slug</name>
    <dbReference type="NCBI Taxonomy" id="231223"/>
    <lineage>
        <taxon>Eukaryota</taxon>
        <taxon>Metazoa</taxon>
        <taxon>Spiralia</taxon>
        <taxon>Lophotrochozoa</taxon>
        <taxon>Mollusca</taxon>
        <taxon>Gastropoda</taxon>
        <taxon>Heterobranchia</taxon>
        <taxon>Euthyneura</taxon>
        <taxon>Panpulmonata</taxon>
        <taxon>Sacoglossa</taxon>
        <taxon>Placobranchoidea</taxon>
        <taxon>Plakobranchidae</taxon>
        <taxon>Elysia</taxon>
    </lineage>
</organism>
<dbReference type="Proteomes" id="UP001283361">
    <property type="component" value="Unassembled WGS sequence"/>
</dbReference>
<dbReference type="PANTHER" id="PTHR43161:SF9">
    <property type="entry name" value="SORBITOL DEHYDROGENASE"/>
    <property type="match status" value="1"/>
</dbReference>
<evidence type="ECO:0000313" key="10">
    <source>
        <dbReference type="EMBL" id="KAK3772555.1"/>
    </source>
</evidence>
<dbReference type="FunFam" id="3.40.50.720:FF:000068">
    <property type="entry name" value="Sorbitol dehydrogenase"/>
    <property type="match status" value="1"/>
</dbReference>
<accession>A0AAE0ZNN0</accession>
<dbReference type="InterPro" id="IPR036291">
    <property type="entry name" value="NAD(P)-bd_dom_sf"/>
</dbReference>
<dbReference type="EMBL" id="JAWDGP010003618">
    <property type="protein sequence ID" value="KAK3772555.1"/>
    <property type="molecule type" value="Genomic_DNA"/>
</dbReference>
<evidence type="ECO:0000256" key="6">
    <source>
        <dbReference type="ARBA" id="ARBA00023027"/>
    </source>
</evidence>
<dbReference type="Gene3D" id="3.40.50.720">
    <property type="entry name" value="NAD(P)-binding Rossmann-like Domain"/>
    <property type="match status" value="1"/>
</dbReference>
<evidence type="ECO:0000256" key="3">
    <source>
        <dbReference type="ARBA" id="ARBA00022723"/>
    </source>
</evidence>
<comment type="cofactor">
    <cofactor evidence="1">
        <name>Zn(2+)</name>
        <dbReference type="ChEBI" id="CHEBI:29105"/>
    </cofactor>
</comment>
<dbReference type="PANTHER" id="PTHR43161">
    <property type="entry name" value="SORBITOL DEHYDROGENASE"/>
    <property type="match status" value="1"/>
</dbReference>
<comment type="similarity">
    <text evidence="2">Belongs to the zinc-containing alcohol dehydrogenase family.</text>
</comment>
<evidence type="ECO:0000313" key="11">
    <source>
        <dbReference type="Proteomes" id="UP001283361"/>
    </source>
</evidence>
<evidence type="ECO:0000256" key="4">
    <source>
        <dbReference type="ARBA" id="ARBA00022833"/>
    </source>
</evidence>
<keyword evidence="4" id="KW-0862">Zinc</keyword>
<reference evidence="10" key="1">
    <citation type="journal article" date="2023" name="G3 (Bethesda)">
        <title>A reference genome for the long-term kleptoplast-retaining sea slug Elysia crispata morphotype clarki.</title>
        <authorList>
            <person name="Eastman K.E."/>
            <person name="Pendleton A.L."/>
            <person name="Shaikh M.A."/>
            <person name="Suttiyut T."/>
            <person name="Ogas R."/>
            <person name="Tomko P."/>
            <person name="Gavelis G."/>
            <person name="Widhalm J.R."/>
            <person name="Wisecaver J.H."/>
        </authorList>
    </citation>
    <scope>NUCLEOTIDE SEQUENCE</scope>
    <source>
        <strain evidence="10">ECLA1</strain>
    </source>
</reference>
<evidence type="ECO:0000256" key="7">
    <source>
        <dbReference type="ARBA" id="ARBA00026132"/>
    </source>
</evidence>
<dbReference type="InterPro" id="IPR045306">
    <property type="entry name" value="SDH-like"/>
</dbReference>
<dbReference type="InterPro" id="IPR013154">
    <property type="entry name" value="ADH-like_N"/>
</dbReference>
<name>A0AAE0ZNN0_9GAST</name>
<evidence type="ECO:0000256" key="8">
    <source>
        <dbReference type="ARBA" id="ARBA00032485"/>
    </source>
</evidence>
<dbReference type="Gene3D" id="3.90.180.10">
    <property type="entry name" value="Medium-chain alcohol dehydrogenases, catalytic domain"/>
    <property type="match status" value="1"/>
</dbReference>
<dbReference type="AlphaFoldDB" id="A0AAE0ZNN0"/>
<feature type="domain" description="Enoyl reductase (ER)" evidence="9">
    <location>
        <begin position="14"/>
        <end position="344"/>
    </location>
</feature>
<protein>
    <recommendedName>
        <fullName evidence="7">Sorbitol dehydrogenase</fullName>
    </recommendedName>
    <alternativeName>
        <fullName evidence="8">Polyol dehydrogenase</fullName>
    </alternativeName>
</protein>
<sequence>MVDNNLTLVLHGKGDLRLEEKPVLEPAYGEVQLQMRQVGICGSDVHFWVEGEIGGYHLDSPVALGHEGSAVVSKLGPGVTTLKVGDRVAVEPATPCRMCAFCKGGRYNLCPLVKGLAMPGCDGHLTRTFVMAADFCHKVPDNVSDGEAAMAEPMAVSVQATNRGGVKMGDSILICGAGPIGLLCMLTCKARGVDSVCITDIDDRRLNFARELGADHAINVRGKTPQGIATEVEDLLGDKPNVTLECSGAPPSLTTAVYATRSGGVVVLVGMGATTKELPTAEASFRELDIRGTFRYANCFQPALKLMSSGQVNVKPLMTHQFRLEEALQAFEIAKKGEGIKILISCDKETQARD</sequence>
<evidence type="ECO:0000256" key="2">
    <source>
        <dbReference type="ARBA" id="ARBA00008072"/>
    </source>
</evidence>